<dbReference type="SUPFAM" id="SSF48019">
    <property type="entry name" value="post-AAA+ oligomerization domain-like"/>
    <property type="match status" value="1"/>
</dbReference>
<dbReference type="EMBL" id="LT796768">
    <property type="protein sequence ID" value="SKB04025.1"/>
    <property type="molecule type" value="Genomic_DNA"/>
</dbReference>
<comment type="catalytic activity">
    <reaction evidence="7">
        <text>DNA(n) + a 2'-deoxyribonucleoside 5'-triphosphate = DNA(n+1) + diphosphate</text>
        <dbReference type="Rhea" id="RHEA:22508"/>
        <dbReference type="Rhea" id="RHEA-COMP:17339"/>
        <dbReference type="Rhea" id="RHEA-COMP:17340"/>
        <dbReference type="ChEBI" id="CHEBI:33019"/>
        <dbReference type="ChEBI" id="CHEBI:61560"/>
        <dbReference type="ChEBI" id="CHEBI:173112"/>
        <dbReference type="EC" id="2.7.7.7"/>
    </reaction>
</comment>
<evidence type="ECO:0000256" key="4">
    <source>
        <dbReference type="ARBA" id="ARBA00022705"/>
    </source>
</evidence>
<dbReference type="GO" id="GO:0003887">
    <property type="term" value="F:DNA-directed DNA polymerase activity"/>
    <property type="evidence" value="ECO:0007669"/>
    <property type="project" value="UniProtKB-KW"/>
</dbReference>
<keyword evidence="4" id="KW-0235">DNA replication</keyword>
<dbReference type="Pfam" id="PF21694">
    <property type="entry name" value="DNA_pol3_delta_C"/>
    <property type="match status" value="1"/>
</dbReference>
<keyword evidence="3" id="KW-0548">Nucleotidyltransferase</keyword>
<evidence type="ECO:0000256" key="1">
    <source>
        <dbReference type="ARBA" id="ARBA00012417"/>
    </source>
</evidence>
<dbReference type="OrthoDB" id="8478864at2"/>
<dbReference type="AlphaFoldDB" id="A0A1T4YRX3"/>
<reference evidence="10" key="1">
    <citation type="submission" date="2017-02" db="EMBL/GenBank/DDBJ databases">
        <authorList>
            <person name="Varghese N."/>
            <person name="Submissions S."/>
        </authorList>
    </citation>
    <scope>NUCLEOTIDE SEQUENCE [LARGE SCALE GENOMIC DNA]</scope>
    <source>
        <strain evidence="10">9H-4</strain>
    </source>
</reference>
<feature type="domain" description="DNA polymerase III delta subunit-like C-terminal" evidence="8">
    <location>
        <begin position="208"/>
        <end position="322"/>
    </location>
</feature>
<dbReference type="InterPro" id="IPR027417">
    <property type="entry name" value="P-loop_NTPase"/>
</dbReference>
<evidence type="ECO:0000256" key="7">
    <source>
        <dbReference type="ARBA" id="ARBA00049244"/>
    </source>
</evidence>
<dbReference type="SUPFAM" id="SSF52540">
    <property type="entry name" value="P-loop containing nucleoside triphosphate hydrolases"/>
    <property type="match status" value="1"/>
</dbReference>
<dbReference type="PANTHER" id="PTHR34388">
    <property type="entry name" value="DNA POLYMERASE III SUBUNIT DELTA"/>
    <property type="match status" value="1"/>
</dbReference>
<dbReference type="GO" id="GO:0006261">
    <property type="term" value="P:DNA-templated DNA replication"/>
    <property type="evidence" value="ECO:0007669"/>
    <property type="project" value="TreeGrafter"/>
</dbReference>
<gene>
    <name evidence="9" type="ORF">SAMN06295964_0429</name>
</gene>
<sequence>MTYSRDVANPFGKILLVTGNSEFLSDRAKRQAVAQVREAAPEAEIAQTVASALAPGEFTALTSASLFSQATAVVLTDLQDLGEQVAGELLQYAASPSDDTAVVLVHGGGAKGKGLLDKLRKSAAVSEVSQQAPKYERDLIAWVRQEARTLGRAIDDEGAALLVAAVGSDLRSLAAAVDQLVTTLGEGERLDATVVGRYFGGRAEVRGYEIADAALDGRLDLALERARWAEAAKVAPLLITAALASGLRQLARVATADPGLRDADLAREVGAPPFKIRSLRQSARGWSEASLRQALDAVAHADLQVKGGSAEPGHAVERMIIDIAVARARTS</sequence>
<evidence type="ECO:0000313" key="10">
    <source>
        <dbReference type="Proteomes" id="UP000191040"/>
    </source>
</evidence>
<evidence type="ECO:0000256" key="2">
    <source>
        <dbReference type="ARBA" id="ARBA00022679"/>
    </source>
</evidence>
<proteinExistence type="inferred from homology"/>
<dbReference type="InterPro" id="IPR005790">
    <property type="entry name" value="DNA_polIII_delta"/>
</dbReference>
<dbReference type="Gene3D" id="1.20.272.10">
    <property type="match status" value="1"/>
</dbReference>
<comment type="similarity">
    <text evidence="6">Belongs to the DNA polymerase HolA subunit family.</text>
</comment>
<dbReference type="Gene3D" id="3.40.50.300">
    <property type="entry name" value="P-loop containing nucleotide triphosphate hydrolases"/>
    <property type="match status" value="1"/>
</dbReference>
<protein>
    <recommendedName>
        <fullName evidence="1">DNA-directed DNA polymerase</fullName>
        <ecNumber evidence="1">2.7.7.7</ecNumber>
    </recommendedName>
</protein>
<keyword evidence="2" id="KW-0808">Transferase</keyword>
<dbReference type="GO" id="GO:0009360">
    <property type="term" value="C:DNA polymerase III complex"/>
    <property type="evidence" value="ECO:0007669"/>
    <property type="project" value="TreeGrafter"/>
</dbReference>
<dbReference type="Proteomes" id="UP000191040">
    <property type="component" value="Chromosome I"/>
</dbReference>
<dbReference type="PANTHER" id="PTHR34388:SF1">
    <property type="entry name" value="DNA POLYMERASE III SUBUNIT DELTA"/>
    <property type="match status" value="1"/>
</dbReference>
<dbReference type="STRING" id="1736691.SAMN06295964_0429"/>
<dbReference type="EC" id="2.7.7.7" evidence="1"/>
<name>A0A1T4YRX3_9ACTN</name>
<evidence type="ECO:0000256" key="6">
    <source>
        <dbReference type="ARBA" id="ARBA00034754"/>
    </source>
</evidence>
<dbReference type="InterPro" id="IPR008921">
    <property type="entry name" value="DNA_pol3_clamp-load_cplx_C"/>
</dbReference>
<keyword evidence="10" id="KW-1185">Reference proteome</keyword>
<evidence type="ECO:0000256" key="5">
    <source>
        <dbReference type="ARBA" id="ARBA00022932"/>
    </source>
</evidence>
<accession>A0A1T4YRX3</accession>
<keyword evidence="5" id="KW-0239">DNA-directed DNA polymerase</keyword>
<evidence type="ECO:0000259" key="8">
    <source>
        <dbReference type="Pfam" id="PF21694"/>
    </source>
</evidence>
<evidence type="ECO:0000313" key="9">
    <source>
        <dbReference type="EMBL" id="SKB04025.1"/>
    </source>
</evidence>
<dbReference type="NCBIfam" id="TIGR01128">
    <property type="entry name" value="holA"/>
    <property type="match status" value="1"/>
</dbReference>
<dbReference type="InterPro" id="IPR048466">
    <property type="entry name" value="DNA_pol3_delta-like_C"/>
</dbReference>
<dbReference type="GO" id="GO:0003677">
    <property type="term" value="F:DNA binding"/>
    <property type="evidence" value="ECO:0007669"/>
    <property type="project" value="InterPro"/>
</dbReference>
<organism evidence="9 10">
    <name type="scientific">Aeromicrobium choanae</name>
    <dbReference type="NCBI Taxonomy" id="1736691"/>
    <lineage>
        <taxon>Bacteria</taxon>
        <taxon>Bacillati</taxon>
        <taxon>Actinomycetota</taxon>
        <taxon>Actinomycetes</taxon>
        <taxon>Propionibacteriales</taxon>
        <taxon>Nocardioidaceae</taxon>
        <taxon>Aeromicrobium</taxon>
    </lineage>
</organism>
<dbReference type="Gene3D" id="1.10.8.60">
    <property type="match status" value="1"/>
</dbReference>
<evidence type="ECO:0000256" key="3">
    <source>
        <dbReference type="ARBA" id="ARBA00022695"/>
    </source>
</evidence>